<dbReference type="InterPro" id="IPR032466">
    <property type="entry name" value="Metal_Hydrolase"/>
</dbReference>
<dbReference type="NCBIfam" id="TIGR01178">
    <property type="entry name" value="ade"/>
    <property type="match status" value="1"/>
</dbReference>
<comment type="similarity">
    <text evidence="1 6">Belongs to the metallo-dependent hydrolases superfamily. Adenine deaminase family.</text>
</comment>
<comment type="catalytic activity">
    <reaction evidence="5 6">
        <text>adenine + H2O + H(+) = hypoxanthine + NH4(+)</text>
        <dbReference type="Rhea" id="RHEA:23688"/>
        <dbReference type="ChEBI" id="CHEBI:15377"/>
        <dbReference type="ChEBI" id="CHEBI:15378"/>
        <dbReference type="ChEBI" id="CHEBI:16708"/>
        <dbReference type="ChEBI" id="CHEBI:17368"/>
        <dbReference type="ChEBI" id="CHEBI:28938"/>
        <dbReference type="EC" id="3.5.4.2"/>
    </reaction>
</comment>
<dbReference type="EC" id="3.5.4.2" evidence="2 6"/>
<dbReference type="SUPFAM" id="SSF51338">
    <property type="entry name" value="Composite domain of metallo-dependent hydrolases"/>
    <property type="match status" value="1"/>
</dbReference>
<evidence type="ECO:0000256" key="3">
    <source>
        <dbReference type="ARBA" id="ARBA00022801"/>
    </source>
</evidence>
<reference evidence="9 10" key="1">
    <citation type="submission" date="2023-07" db="EMBL/GenBank/DDBJ databases">
        <title>Genomic Encyclopedia of Type Strains, Phase IV (KMG-IV): sequencing the most valuable type-strain genomes for metagenomic binning, comparative biology and taxonomic classification.</title>
        <authorList>
            <person name="Goeker M."/>
        </authorList>
    </citation>
    <scope>NUCLEOTIDE SEQUENCE [LARGE SCALE GENOMIC DNA]</scope>
    <source>
        <strain evidence="9 10">DSM 19922</strain>
    </source>
</reference>
<dbReference type="Pfam" id="PF01979">
    <property type="entry name" value="Amidohydro_1"/>
    <property type="match status" value="1"/>
</dbReference>
<dbReference type="InterPro" id="IPR011059">
    <property type="entry name" value="Metal-dep_hydrolase_composite"/>
</dbReference>
<dbReference type="Proteomes" id="UP001244552">
    <property type="component" value="Unassembled WGS sequence"/>
</dbReference>
<accession>A0ABU0MP35</accession>
<dbReference type="SUPFAM" id="SSF51556">
    <property type="entry name" value="Metallo-dependent hydrolases"/>
    <property type="match status" value="1"/>
</dbReference>
<evidence type="ECO:0000256" key="4">
    <source>
        <dbReference type="ARBA" id="ARBA00023211"/>
    </source>
</evidence>
<dbReference type="RefSeq" id="WP_246513277.1">
    <property type="nucleotide sequence ID" value="NZ_JAGINO010000016.1"/>
</dbReference>
<comment type="cofactor">
    <cofactor evidence="6">
        <name>Mn(2+)</name>
        <dbReference type="ChEBI" id="CHEBI:29035"/>
    </cofactor>
</comment>
<dbReference type="PANTHER" id="PTHR11113:SF2">
    <property type="entry name" value="ADENINE DEAMINASE"/>
    <property type="match status" value="1"/>
</dbReference>
<protein>
    <recommendedName>
        <fullName evidence="2 6">Adenine deaminase</fullName>
        <shortName evidence="6">Adenase</shortName>
        <shortName evidence="6">Adenine aminase</shortName>
        <ecNumber evidence="2 6">3.5.4.2</ecNumber>
    </recommendedName>
</protein>
<proteinExistence type="inferred from homology"/>
<keyword evidence="4 6" id="KW-0464">Manganese</keyword>
<keyword evidence="10" id="KW-1185">Reference proteome</keyword>
<dbReference type="HAMAP" id="MF_01518">
    <property type="entry name" value="Adenine_deamin"/>
    <property type="match status" value="1"/>
</dbReference>
<evidence type="ECO:0000259" key="8">
    <source>
        <dbReference type="Pfam" id="PF13382"/>
    </source>
</evidence>
<dbReference type="Gene3D" id="3.20.20.140">
    <property type="entry name" value="Metal-dependent hydrolases"/>
    <property type="match status" value="1"/>
</dbReference>
<dbReference type="GO" id="GO:0000034">
    <property type="term" value="F:adenine deaminase activity"/>
    <property type="evidence" value="ECO:0007669"/>
    <property type="project" value="UniProtKB-EC"/>
</dbReference>
<feature type="domain" description="Adenine deaminase C-terminal" evidence="8">
    <location>
        <begin position="418"/>
        <end position="585"/>
    </location>
</feature>
<evidence type="ECO:0000256" key="5">
    <source>
        <dbReference type="ARBA" id="ARBA00047720"/>
    </source>
</evidence>
<keyword evidence="3 6" id="KW-0378">Hydrolase</keyword>
<dbReference type="PANTHER" id="PTHR11113">
    <property type="entry name" value="N-ACETYLGLUCOSAMINE-6-PHOSPHATE DEACETYLASE"/>
    <property type="match status" value="1"/>
</dbReference>
<sequence length="589" mass="63245">MAGRDRADRDLASRDLASLNLTAGRERLKARIGQALGEARADLVIKDTRFLNVVTGEIAEGDIAVCGDVIVGTYDSYDGVEEIDGRGLTVVPGFIDTHVHCESTCVTPQEFDRCVLPRGTTTAICDPHEICNVLGERGLRYFLDSAEGTALDLFVQLSSCVPATELETSGARLEAPDLIRHMDHPRVLGLAEFMNFPGVFHKVDGVLDKLAAFEGRHIDGHAPLMTGKELNAYLSCGIRNCHETTSAAEAMEKLRKGMQVLIRDGSVSKDVHALAEVIGPETSPFLGFCTDDRNPLDIAEEGHMDHLIRSAIRLGAPVAHVYRAATWSAARGFRLYDRGLVAPGHRADLVLLDDLEECAVNRVIRNGRVVGEHSFGGRPAVAPVGLDSVKLDPVTVDDFAVPAGGSVQSVIGLEPGKILTEHRRIEVPAVGGRMVADPARDLLKVCVFARHGSNRNVGRGFVQGFGFADGALASSVGHDSHNICTVGSNDADMAVAVNRLIDLQGGFVAVRDGRILGELALPLAGLMSLEPYEAVEVKLRALRAAVRAMGCPLAEPFLQLAFLPLPVIPHLKITDRGMVDVDRFELIAA</sequence>
<dbReference type="CDD" id="cd01295">
    <property type="entry name" value="AdeC"/>
    <property type="match status" value="1"/>
</dbReference>
<evidence type="ECO:0000256" key="1">
    <source>
        <dbReference type="ARBA" id="ARBA00006773"/>
    </source>
</evidence>
<name>A0ABU0MP35_9PROT</name>
<dbReference type="Pfam" id="PF13382">
    <property type="entry name" value="Adenine_deam_C"/>
    <property type="match status" value="1"/>
</dbReference>
<comment type="caution">
    <text evidence="9">The sequence shown here is derived from an EMBL/GenBank/DDBJ whole genome shotgun (WGS) entry which is preliminary data.</text>
</comment>
<feature type="domain" description="Amidohydrolase-related" evidence="7">
    <location>
        <begin position="89"/>
        <end position="370"/>
    </location>
</feature>
<evidence type="ECO:0000259" key="7">
    <source>
        <dbReference type="Pfam" id="PF01979"/>
    </source>
</evidence>
<evidence type="ECO:0000256" key="2">
    <source>
        <dbReference type="ARBA" id="ARBA00012782"/>
    </source>
</evidence>
<evidence type="ECO:0000256" key="6">
    <source>
        <dbReference type="HAMAP-Rule" id="MF_01518"/>
    </source>
</evidence>
<dbReference type="InterPro" id="IPR026912">
    <property type="entry name" value="Adenine_deam_C"/>
</dbReference>
<dbReference type="InterPro" id="IPR006680">
    <property type="entry name" value="Amidohydro-rel"/>
</dbReference>
<dbReference type="InterPro" id="IPR006679">
    <property type="entry name" value="Adenine_deam"/>
</dbReference>
<gene>
    <name evidence="6" type="primary">ade</name>
    <name evidence="9" type="ORF">QO018_004105</name>
</gene>
<evidence type="ECO:0000313" key="10">
    <source>
        <dbReference type="Proteomes" id="UP001244552"/>
    </source>
</evidence>
<dbReference type="Gene3D" id="2.30.40.10">
    <property type="entry name" value="Urease, subunit C, domain 1"/>
    <property type="match status" value="1"/>
</dbReference>
<organism evidence="9 10">
    <name type="scientific">Azospirillum picis</name>
    <dbReference type="NCBI Taxonomy" id="488438"/>
    <lineage>
        <taxon>Bacteria</taxon>
        <taxon>Pseudomonadati</taxon>
        <taxon>Pseudomonadota</taxon>
        <taxon>Alphaproteobacteria</taxon>
        <taxon>Rhodospirillales</taxon>
        <taxon>Azospirillaceae</taxon>
        <taxon>Azospirillum</taxon>
    </lineage>
</organism>
<dbReference type="EMBL" id="JAUSVU010000016">
    <property type="protein sequence ID" value="MDQ0535227.1"/>
    <property type="molecule type" value="Genomic_DNA"/>
</dbReference>
<evidence type="ECO:0000313" key="9">
    <source>
        <dbReference type="EMBL" id="MDQ0535227.1"/>
    </source>
</evidence>